<name>A0A0A9AAH3_ARUDO</name>
<proteinExistence type="predicted"/>
<reference evidence="1" key="2">
    <citation type="journal article" date="2015" name="Data Brief">
        <title>Shoot transcriptome of the giant reed, Arundo donax.</title>
        <authorList>
            <person name="Barrero R.A."/>
            <person name="Guerrero F.D."/>
            <person name="Moolhuijzen P."/>
            <person name="Goolsby J.A."/>
            <person name="Tidwell J."/>
            <person name="Bellgard S.E."/>
            <person name="Bellgard M.I."/>
        </authorList>
    </citation>
    <scope>NUCLEOTIDE SEQUENCE</scope>
    <source>
        <tissue evidence="1">Shoot tissue taken approximately 20 cm above the soil surface</tissue>
    </source>
</reference>
<accession>A0A0A9AAH3</accession>
<reference evidence="1" key="1">
    <citation type="submission" date="2014-09" db="EMBL/GenBank/DDBJ databases">
        <authorList>
            <person name="Magalhaes I.L.F."/>
            <person name="Oliveira U."/>
            <person name="Santos F.R."/>
            <person name="Vidigal T.H.D.A."/>
            <person name="Brescovit A.D."/>
            <person name="Santos A.J."/>
        </authorList>
    </citation>
    <scope>NUCLEOTIDE SEQUENCE</scope>
    <source>
        <tissue evidence="1">Shoot tissue taken approximately 20 cm above the soil surface</tissue>
    </source>
</reference>
<protein>
    <submittedName>
        <fullName evidence="1">Uncharacterized protein</fullName>
    </submittedName>
</protein>
<organism evidence="1">
    <name type="scientific">Arundo donax</name>
    <name type="common">Giant reed</name>
    <name type="synonym">Donax arundinaceus</name>
    <dbReference type="NCBI Taxonomy" id="35708"/>
    <lineage>
        <taxon>Eukaryota</taxon>
        <taxon>Viridiplantae</taxon>
        <taxon>Streptophyta</taxon>
        <taxon>Embryophyta</taxon>
        <taxon>Tracheophyta</taxon>
        <taxon>Spermatophyta</taxon>
        <taxon>Magnoliopsida</taxon>
        <taxon>Liliopsida</taxon>
        <taxon>Poales</taxon>
        <taxon>Poaceae</taxon>
        <taxon>PACMAD clade</taxon>
        <taxon>Arundinoideae</taxon>
        <taxon>Arundineae</taxon>
        <taxon>Arundo</taxon>
    </lineage>
</organism>
<dbReference type="AlphaFoldDB" id="A0A0A9AAH3"/>
<sequence length="39" mass="4683">MQQVYQALTNRRRPTPILKPLREVKLQDLHDFCCTIKDI</sequence>
<evidence type="ECO:0000313" key="1">
    <source>
        <dbReference type="EMBL" id="JAD48654.1"/>
    </source>
</evidence>
<dbReference type="EMBL" id="GBRH01249241">
    <property type="protein sequence ID" value="JAD48654.1"/>
    <property type="molecule type" value="Transcribed_RNA"/>
</dbReference>